<comment type="caution">
    <text evidence="2">The sequence shown here is derived from an EMBL/GenBank/DDBJ whole genome shotgun (WGS) entry which is preliminary data.</text>
</comment>
<evidence type="ECO:0000313" key="2">
    <source>
        <dbReference type="EMBL" id="RIT34774.1"/>
    </source>
</evidence>
<feature type="region of interest" description="Disordered" evidence="1">
    <location>
        <begin position="1"/>
        <end position="22"/>
    </location>
</feature>
<reference evidence="2 3" key="1">
    <citation type="submission" date="2018-08" db="EMBL/GenBank/DDBJ databases">
        <title>Linezolid Resistance in Mycobacterium abscessus: MIC Distribution and Comprehensive Investigation of Resistance Mechanisms.</title>
        <authorList>
            <person name="Ye M."/>
            <person name="Xu L."/>
            <person name="Zou Y."/>
            <person name="Li B."/>
            <person name="Guo Q."/>
            <person name="Zhang Y."/>
            <person name="Zhan M."/>
            <person name="Xu B."/>
            <person name="Yu F."/>
            <person name="Zhang Z."/>
            <person name="Chu H."/>
        </authorList>
    </citation>
    <scope>NUCLEOTIDE SEQUENCE [LARGE SCALE GENOMIC DNA]</scope>
    <source>
        <strain evidence="2 3">G143</strain>
    </source>
</reference>
<evidence type="ECO:0000256" key="1">
    <source>
        <dbReference type="SAM" id="MobiDB-lite"/>
    </source>
</evidence>
<proteinExistence type="predicted"/>
<gene>
    <name evidence="2" type="ORF">D2E76_19345</name>
</gene>
<protein>
    <submittedName>
        <fullName evidence="2">Uncharacterized protein</fullName>
    </submittedName>
</protein>
<dbReference type="Proteomes" id="UP000284557">
    <property type="component" value="Unassembled WGS sequence"/>
</dbReference>
<dbReference type="RefSeq" id="WP_052585698.1">
    <property type="nucleotide sequence ID" value="NZ_JAMLCS010000005.1"/>
</dbReference>
<accession>A0ABD7HJX2</accession>
<evidence type="ECO:0000313" key="3">
    <source>
        <dbReference type="Proteomes" id="UP000284557"/>
    </source>
</evidence>
<dbReference type="EMBL" id="QXBN01000016">
    <property type="protein sequence ID" value="RIT34774.1"/>
    <property type="molecule type" value="Genomic_DNA"/>
</dbReference>
<name>A0ABD7HJX2_9MYCO</name>
<sequence>MREVPGGATIGTPTGLRGQVQGPPLICEPSARQRNLCIEAGRLSGHLIQVTQIHLDLFTYGNPL</sequence>
<dbReference type="AlphaFoldDB" id="A0ABD7HJX2"/>
<organism evidence="2 3">
    <name type="scientific">Mycobacteroides abscessus</name>
    <dbReference type="NCBI Taxonomy" id="36809"/>
    <lineage>
        <taxon>Bacteria</taxon>
        <taxon>Bacillati</taxon>
        <taxon>Actinomycetota</taxon>
        <taxon>Actinomycetes</taxon>
        <taxon>Mycobacteriales</taxon>
        <taxon>Mycobacteriaceae</taxon>
        <taxon>Mycobacteroides</taxon>
    </lineage>
</organism>